<dbReference type="Gene3D" id="1.10.630.10">
    <property type="entry name" value="Cytochrome P450"/>
    <property type="match status" value="1"/>
</dbReference>
<dbReference type="AlphaFoldDB" id="A0A0H2S315"/>
<dbReference type="GO" id="GO:0016705">
    <property type="term" value="F:oxidoreductase activity, acting on paired donors, with incorporation or reduction of molecular oxygen"/>
    <property type="evidence" value="ECO:0007669"/>
    <property type="project" value="InterPro"/>
</dbReference>
<comment type="pathway">
    <text evidence="2">Secondary metabolite biosynthesis.</text>
</comment>
<organism evidence="10 11">
    <name type="scientific">Schizopora paradoxa</name>
    <dbReference type="NCBI Taxonomy" id="27342"/>
    <lineage>
        <taxon>Eukaryota</taxon>
        <taxon>Fungi</taxon>
        <taxon>Dikarya</taxon>
        <taxon>Basidiomycota</taxon>
        <taxon>Agaricomycotina</taxon>
        <taxon>Agaricomycetes</taxon>
        <taxon>Hymenochaetales</taxon>
        <taxon>Schizoporaceae</taxon>
        <taxon>Schizopora</taxon>
    </lineage>
</organism>
<evidence type="ECO:0000256" key="5">
    <source>
        <dbReference type="ARBA" id="ARBA00022723"/>
    </source>
</evidence>
<keyword evidence="5 9" id="KW-0479">Metal-binding</keyword>
<keyword evidence="11" id="KW-1185">Reference proteome</keyword>
<accession>A0A0H2S315</accession>
<dbReference type="SUPFAM" id="SSF48264">
    <property type="entry name" value="Cytochrome P450"/>
    <property type="match status" value="1"/>
</dbReference>
<evidence type="ECO:0000256" key="2">
    <source>
        <dbReference type="ARBA" id="ARBA00005179"/>
    </source>
</evidence>
<evidence type="ECO:0000256" key="9">
    <source>
        <dbReference type="PIRSR" id="PIRSR602403-1"/>
    </source>
</evidence>
<dbReference type="InterPro" id="IPR001128">
    <property type="entry name" value="Cyt_P450"/>
</dbReference>
<dbReference type="GO" id="GO:0005506">
    <property type="term" value="F:iron ion binding"/>
    <property type="evidence" value="ECO:0007669"/>
    <property type="project" value="InterPro"/>
</dbReference>
<evidence type="ECO:0000256" key="7">
    <source>
        <dbReference type="ARBA" id="ARBA00023004"/>
    </source>
</evidence>
<keyword evidence="8" id="KW-0503">Monooxygenase</keyword>
<comment type="similarity">
    <text evidence="3">Belongs to the cytochrome P450 family.</text>
</comment>
<evidence type="ECO:0000256" key="6">
    <source>
        <dbReference type="ARBA" id="ARBA00023002"/>
    </source>
</evidence>
<dbReference type="EMBL" id="KQ085892">
    <property type="protein sequence ID" value="KLO18690.1"/>
    <property type="molecule type" value="Genomic_DNA"/>
</dbReference>
<comment type="cofactor">
    <cofactor evidence="1 9">
        <name>heme</name>
        <dbReference type="ChEBI" id="CHEBI:30413"/>
    </cofactor>
</comment>
<dbReference type="InParanoid" id="A0A0H2S315"/>
<evidence type="ECO:0000313" key="11">
    <source>
        <dbReference type="Proteomes" id="UP000053477"/>
    </source>
</evidence>
<dbReference type="InterPro" id="IPR002403">
    <property type="entry name" value="Cyt_P450_E_grp-IV"/>
</dbReference>
<proteinExistence type="inferred from homology"/>
<keyword evidence="6" id="KW-0560">Oxidoreductase</keyword>
<dbReference type="GO" id="GO:0004497">
    <property type="term" value="F:monooxygenase activity"/>
    <property type="evidence" value="ECO:0007669"/>
    <property type="project" value="UniProtKB-KW"/>
</dbReference>
<dbReference type="OrthoDB" id="1470350at2759"/>
<sequence length="562" mass="63549">MFSYFLSFSPWSVLGDILVCSTAFTIASFWPLLRKYLHRSPLRKVAGPPRESFLKGNLGQLFSPNGWDFHRNMARTFGGAVKIYGLCGDEQLYVSDPKALYHIVLRDQDVFEETEYFIKSNLVCFGAGMLSVVGEQHRKQRKMMNPVFNINHIRSLTPIFYRITNDLREVILSKFTGAEPGASVEIEMMHWMKRTALEYIGQGGLGYSFGAIGDEATSEYSNSVKNFTTVIFRLSILRQFVPFLSKIGPSWFRRAVVCVTPVKRVQRLREICDVMYKTASTIFNEKKERLALGDEAVKLQVGEGRDVMSILMKENMKADIKDRLPDNELLGQMSTLIFAAQDTTSTALSRILYVLAENPGAQARLREEVTEARILAKGDVAYDELHALPFLDAVVRETLRLFPPVYMIHRTTQRDVTLPLSTPVLAADGTTELSSISLLRNTNVIIAIEAANRRMDVWGSDAGEWKPERWAKLKEHERSETEPKLPGVFMNTMTFLGGGRSCIGFKFALLEIKVVLSILLENFQFDLCPDKKYAWKLGGITTPGIEDDPVPKLPMRVTRVKL</sequence>
<keyword evidence="7 9" id="KW-0408">Iron</keyword>
<dbReference type="PRINTS" id="PR00385">
    <property type="entry name" value="P450"/>
</dbReference>
<evidence type="ECO:0000256" key="8">
    <source>
        <dbReference type="ARBA" id="ARBA00023033"/>
    </source>
</evidence>
<evidence type="ECO:0000313" key="10">
    <source>
        <dbReference type="EMBL" id="KLO18690.1"/>
    </source>
</evidence>
<dbReference type="GO" id="GO:0020037">
    <property type="term" value="F:heme binding"/>
    <property type="evidence" value="ECO:0007669"/>
    <property type="project" value="InterPro"/>
</dbReference>
<dbReference type="Proteomes" id="UP000053477">
    <property type="component" value="Unassembled WGS sequence"/>
</dbReference>
<name>A0A0H2S315_9AGAM</name>
<dbReference type="PRINTS" id="PR00465">
    <property type="entry name" value="EP450IV"/>
</dbReference>
<dbReference type="PANTHER" id="PTHR24305">
    <property type="entry name" value="CYTOCHROME P450"/>
    <property type="match status" value="1"/>
</dbReference>
<dbReference type="CDD" id="cd11069">
    <property type="entry name" value="CYP_FUM15-like"/>
    <property type="match status" value="1"/>
</dbReference>
<reference evidence="10 11" key="1">
    <citation type="submission" date="2015-04" db="EMBL/GenBank/DDBJ databases">
        <title>Complete genome sequence of Schizopora paradoxa KUC8140, a cosmopolitan wood degrader in East Asia.</title>
        <authorList>
            <consortium name="DOE Joint Genome Institute"/>
            <person name="Min B."/>
            <person name="Park H."/>
            <person name="Jang Y."/>
            <person name="Kim J.-J."/>
            <person name="Kim K.H."/>
            <person name="Pangilinan J."/>
            <person name="Lipzen A."/>
            <person name="Riley R."/>
            <person name="Grigoriev I.V."/>
            <person name="Spatafora J.W."/>
            <person name="Choi I.-G."/>
        </authorList>
    </citation>
    <scope>NUCLEOTIDE SEQUENCE [LARGE SCALE GENOMIC DNA]</scope>
    <source>
        <strain evidence="10 11">KUC8140</strain>
    </source>
</reference>
<keyword evidence="4 9" id="KW-0349">Heme</keyword>
<dbReference type="InterPro" id="IPR036396">
    <property type="entry name" value="Cyt_P450_sf"/>
</dbReference>
<dbReference type="InterPro" id="IPR050121">
    <property type="entry name" value="Cytochrome_P450_monoxygenase"/>
</dbReference>
<evidence type="ECO:0000256" key="4">
    <source>
        <dbReference type="ARBA" id="ARBA00022617"/>
    </source>
</evidence>
<dbReference type="Pfam" id="PF00067">
    <property type="entry name" value="p450"/>
    <property type="match status" value="1"/>
</dbReference>
<dbReference type="STRING" id="27342.A0A0H2S315"/>
<evidence type="ECO:0000256" key="1">
    <source>
        <dbReference type="ARBA" id="ARBA00001971"/>
    </source>
</evidence>
<protein>
    <submittedName>
        <fullName evidence="10">Cytochrome P450</fullName>
    </submittedName>
</protein>
<feature type="binding site" description="axial binding residue" evidence="9">
    <location>
        <position position="502"/>
    </location>
    <ligand>
        <name>heme</name>
        <dbReference type="ChEBI" id="CHEBI:30413"/>
    </ligand>
    <ligandPart>
        <name>Fe</name>
        <dbReference type="ChEBI" id="CHEBI:18248"/>
    </ligandPart>
</feature>
<evidence type="ECO:0000256" key="3">
    <source>
        <dbReference type="ARBA" id="ARBA00010617"/>
    </source>
</evidence>
<dbReference type="PANTHER" id="PTHR24305:SF166">
    <property type="entry name" value="CYTOCHROME P450 12A4, MITOCHONDRIAL-RELATED"/>
    <property type="match status" value="1"/>
</dbReference>
<gene>
    <name evidence="10" type="ORF">SCHPADRAFT_899486</name>
</gene>